<protein>
    <submittedName>
        <fullName evidence="3">Transposase InsO family protein</fullName>
    </submittedName>
</protein>
<sequence>MRKMDIAALGPRPNTTRPAGPQDLSLSVAQLDDRPVKPGIGGRHHVSAIGRGFLYLVAIIDWASRAVLAWRLSNTVDVSFCVAALEEAPAKYGTQKILNTDQGSQFTSAAFTGALAGAGIKISMDGRGRWMDNVFIERLWRSLKHEDIDLKCLCRRPRGQGRRRQLDRLLQRSPLHQVHGYRTPMAVWRERMQAAKAVDMVDNALTTCPSVDAPVDAGPTGASRFRARRLSLE</sequence>
<dbReference type="PROSITE" id="PS50994">
    <property type="entry name" value="INTEGRASE"/>
    <property type="match status" value="1"/>
</dbReference>
<dbReference type="Gene3D" id="3.30.420.10">
    <property type="entry name" value="Ribonuclease H-like superfamily/Ribonuclease H"/>
    <property type="match status" value="1"/>
</dbReference>
<dbReference type="RefSeq" id="WP_125459190.1">
    <property type="nucleotide sequence ID" value="NZ_SWAN01000181.1"/>
</dbReference>
<proteinExistence type="predicted"/>
<feature type="domain" description="Integrase catalytic" evidence="2">
    <location>
        <begin position="17"/>
        <end position="192"/>
    </location>
</feature>
<dbReference type="PANTHER" id="PTHR46889">
    <property type="entry name" value="TRANSPOSASE INSF FOR INSERTION SEQUENCE IS3B-RELATED"/>
    <property type="match status" value="1"/>
</dbReference>
<dbReference type="InterPro" id="IPR036397">
    <property type="entry name" value="RNaseH_sf"/>
</dbReference>
<dbReference type="InterPro" id="IPR050900">
    <property type="entry name" value="Transposase_IS3/IS150/IS904"/>
</dbReference>
<comment type="caution">
    <text evidence="3">The sequence shown here is derived from an EMBL/GenBank/DDBJ whole genome shotgun (WGS) entry which is preliminary data.</text>
</comment>
<dbReference type="Pfam" id="PF00665">
    <property type="entry name" value="rve"/>
    <property type="match status" value="1"/>
</dbReference>
<dbReference type="InterPro" id="IPR001584">
    <property type="entry name" value="Integrase_cat-core"/>
</dbReference>
<organism evidence="3 4">
    <name type="scientific">Bradyrhizobium elkanii</name>
    <dbReference type="NCBI Taxonomy" id="29448"/>
    <lineage>
        <taxon>Bacteria</taxon>
        <taxon>Pseudomonadati</taxon>
        <taxon>Pseudomonadota</taxon>
        <taxon>Alphaproteobacteria</taxon>
        <taxon>Hyphomicrobiales</taxon>
        <taxon>Nitrobacteraceae</taxon>
        <taxon>Bradyrhizobium</taxon>
    </lineage>
</organism>
<dbReference type="Proteomes" id="UP001565471">
    <property type="component" value="Unassembled WGS sequence"/>
</dbReference>
<accession>A0ABV4EQC2</accession>
<dbReference type="PANTHER" id="PTHR46889:SF4">
    <property type="entry name" value="TRANSPOSASE INSO FOR INSERTION SEQUENCE ELEMENT IS911B-RELATED"/>
    <property type="match status" value="1"/>
</dbReference>
<feature type="region of interest" description="Disordered" evidence="1">
    <location>
        <begin position="1"/>
        <end position="22"/>
    </location>
</feature>
<keyword evidence="4" id="KW-1185">Reference proteome</keyword>
<evidence type="ECO:0000259" key="2">
    <source>
        <dbReference type="PROSITE" id="PS50994"/>
    </source>
</evidence>
<gene>
    <name evidence="3" type="ORF">ABIF29_000050</name>
</gene>
<dbReference type="SUPFAM" id="SSF53098">
    <property type="entry name" value="Ribonuclease H-like"/>
    <property type="match status" value="1"/>
</dbReference>
<reference evidence="3 4" key="1">
    <citation type="submission" date="2024-07" db="EMBL/GenBank/DDBJ databases">
        <title>Genomic Encyclopedia of Type Strains, Phase V (KMG-V): Genome sequencing to study the core and pangenomes of soil and plant-associated prokaryotes.</title>
        <authorList>
            <person name="Whitman W."/>
        </authorList>
    </citation>
    <scope>NUCLEOTIDE SEQUENCE [LARGE SCALE GENOMIC DNA]</scope>
    <source>
        <strain evidence="3 4">USDA 415</strain>
    </source>
</reference>
<dbReference type="EMBL" id="JBGBZA010000001">
    <property type="protein sequence ID" value="MEY9313251.1"/>
    <property type="molecule type" value="Genomic_DNA"/>
</dbReference>
<dbReference type="InterPro" id="IPR012337">
    <property type="entry name" value="RNaseH-like_sf"/>
</dbReference>
<evidence type="ECO:0000313" key="3">
    <source>
        <dbReference type="EMBL" id="MEY9313251.1"/>
    </source>
</evidence>
<name>A0ABV4EQC2_BRAEL</name>
<evidence type="ECO:0000313" key="4">
    <source>
        <dbReference type="Proteomes" id="UP001565471"/>
    </source>
</evidence>
<evidence type="ECO:0000256" key="1">
    <source>
        <dbReference type="SAM" id="MobiDB-lite"/>
    </source>
</evidence>